<dbReference type="Pfam" id="PF01433">
    <property type="entry name" value="Peptidase_M1"/>
    <property type="match status" value="1"/>
</dbReference>
<gene>
    <name evidence="2" type="ORF">SHKM778_89900</name>
</gene>
<dbReference type="InterPro" id="IPR014782">
    <property type="entry name" value="Peptidase_M1_dom"/>
</dbReference>
<protein>
    <recommendedName>
        <fullName evidence="1">Peptidase M1 membrane alanine aminopeptidase domain-containing protein</fullName>
    </recommendedName>
</protein>
<reference evidence="2" key="1">
    <citation type="submission" date="2024-06" db="EMBL/GenBank/DDBJ databases">
        <authorList>
            <consortium name="consrtm"/>
            <person name="Uemura M."/>
            <person name="Terahara T."/>
        </authorList>
    </citation>
    <scope>NUCLEOTIDE SEQUENCE</scope>
    <source>
        <strain evidence="2">KM77-8</strain>
    </source>
</reference>
<evidence type="ECO:0000259" key="1">
    <source>
        <dbReference type="Pfam" id="PF01433"/>
    </source>
</evidence>
<dbReference type="GO" id="GO:0008237">
    <property type="term" value="F:metallopeptidase activity"/>
    <property type="evidence" value="ECO:0007669"/>
    <property type="project" value="InterPro"/>
</dbReference>
<dbReference type="Gene3D" id="1.10.390.10">
    <property type="entry name" value="Neutral Protease Domain 2"/>
    <property type="match status" value="1"/>
</dbReference>
<evidence type="ECO:0000313" key="2">
    <source>
        <dbReference type="EMBL" id="BFO22602.1"/>
    </source>
</evidence>
<dbReference type="SUPFAM" id="SSF55486">
    <property type="entry name" value="Metalloproteases ('zincins'), catalytic domain"/>
    <property type="match status" value="1"/>
</dbReference>
<proteinExistence type="predicted"/>
<sequence>MYWRGAMVLHKIRRTVGDDAFRALLRGWAERHRHGNADTGDFTAYVEESAPDKDFAGIWEEWLYGRGRPERP</sequence>
<reference evidence="2" key="2">
    <citation type="submission" date="2024-07" db="EMBL/GenBank/DDBJ databases">
        <title>Streptomyces haneummycinica sp. nov., a new antibiotic-producing actinobacterium isolated from marine sediment.</title>
        <authorList>
            <person name="Uemura M."/>
            <person name="Hamada M."/>
            <person name="Hirano S."/>
            <person name="Kobayashi K."/>
            <person name="Ohshiro T."/>
            <person name="Kobayashi T."/>
            <person name="Terahara T."/>
        </authorList>
    </citation>
    <scope>NUCLEOTIDE SEQUENCE</scope>
    <source>
        <strain evidence="2">KM77-8</strain>
    </source>
</reference>
<name>A0AAT9HZT3_9ACTN</name>
<dbReference type="InterPro" id="IPR027268">
    <property type="entry name" value="Peptidase_M4/M1_CTD_sf"/>
</dbReference>
<dbReference type="GO" id="GO:0008270">
    <property type="term" value="F:zinc ion binding"/>
    <property type="evidence" value="ECO:0007669"/>
    <property type="project" value="InterPro"/>
</dbReference>
<dbReference type="EMBL" id="AP035768">
    <property type="protein sequence ID" value="BFO22602.1"/>
    <property type="molecule type" value="Genomic_DNA"/>
</dbReference>
<feature type="domain" description="Peptidase M1 membrane alanine aminopeptidase" evidence="1">
    <location>
        <begin position="2"/>
        <end position="62"/>
    </location>
</feature>
<organism evidence="2">
    <name type="scientific">Streptomyces haneummycinicus</name>
    <dbReference type="NCBI Taxonomy" id="3074435"/>
    <lineage>
        <taxon>Bacteria</taxon>
        <taxon>Bacillati</taxon>
        <taxon>Actinomycetota</taxon>
        <taxon>Actinomycetes</taxon>
        <taxon>Kitasatosporales</taxon>
        <taxon>Streptomycetaceae</taxon>
        <taxon>Streptomyces</taxon>
    </lineage>
</organism>
<accession>A0AAT9HZT3</accession>
<dbReference type="AlphaFoldDB" id="A0AAT9HZT3"/>